<evidence type="ECO:0000259" key="8">
    <source>
        <dbReference type="Pfam" id="PF02687"/>
    </source>
</evidence>
<evidence type="ECO:0000256" key="5">
    <source>
        <dbReference type="ARBA" id="ARBA00023136"/>
    </source>
</evidence>
<dbReference type="PANTHER" id="PTHR30572">
    <property type="entry name" value="MEMBRANE COMPONENT OF TRANSPORTER-RELATED"/>
    <property type="match status" value="1"/>
</dbReference>
<feature type="transmembrane region" description="Helical" evidence="7">
    <location>
        <begin position="281"/>
        <end position="309"/>
    </location>
</feature>
<feature type="transmembrane region" description="Helical" evidence="7">
    <location>
        <begin position="829"/>
        <end position="849"/>
    </location>
</feature>
<feature type="domain" description="MacB-like periplasmic core" evidence="9">
    <location>
        <begin position="19"/>
        <end position="220"/>
    </location>
</feature>
<protein>
    <submittedName>
        <fullName evidence="10">ABC transporter permease</fullName>
    </submittedName>
</protein>
<dbReference type="Pfam" id="PF12704">
    <property type="entry name" value="MacB_PCD"/>
    <property type="match status" value="1"/>
</dbReference>
<dbReference type="InterPro" id="IPR025857">
    <property type="entry name" value="MacB_PCD"/>
</dbReference>
<evidence type="ECO:0000256" key="4">
    <source>
        <dbReference type="ARBA" id="ARBA00022989"/>
    </source>
</evidence>
<evidence type="ECO:0000313" key="11">
    <source>
        <dbReference type="Proteomes" id="UP000887127"/>
    </source>
</evidence>
<evidence type="ECO:0000256" key="3">
    <source>
        <dbReference type="ARBA" id="ARBA00022692"/>
    </source>
</evidence>
<keyword evidence="5 7" id="KW-0472">Membrane</keyword>
<dbReference type="GeneID" id="96910212"/>
<evidence type="ECO:0000256" key="7">
    <source>
        <dbReference type="SAM" id="Phobius"/>
    </source>
</evidence>
<feature type="transmembrane region" description="Helical" evidence="7">
    <location>
        <begin position="732"/>
        <end position="759"/>
    </location>
</feature>
<dbReference type="GO" id="GO:0022857">
    <property type="term" value="F:transmembrane transporter activity"/>
    <property type="evidence" value="ECO:0007669"/>
    <property type="project" value="TreeGrafter"/>
</dbReference>
<feature type="transmembrane region" description="Helical" evidence="7">
    <location>
        <begin position="798"/>
        <end position="817"/>
    </location>
</feature>
<gene>
    <name evidence="10" type="ORF">M132T_03780</name>
</gene>
<evidence type="ECO:0000256" key="6">
    <source>
        <dbReference type="ARBA" id="ARBA00038076"/>
    </source>
</evidence>
<feature type="transmembrane region" description="Helical" evidence="7">
    <location>
        <begin position="20"/>
        <end position="44"/>
    </location>
</feature>
<accession>A0AAV3WNS7</accession>
<comment type="subcellular location">
    <subcellularLocation>
        <location evidence="1">Cell membrane</location>
        <topology evidence="1">Multi-pass membrane protein</topology>
    </subcellularLocation>
</comment>
<comment type="caution">
    <text evidence="10">The sequence shown here is derived from an EMBL/GenBank/DDBJ whole genome shotgun (WGS) entry which is preliminary data.</text>
</comment>
<keyword evidence="4 7" id="KW-1133">Transmembrane helix</keyword>
<keyword evidence="3 7" id="KW-0812">Transmembrane</keyword>
<feature type="domain" description="ABC3 transporter permease C-terminal" evidence="8">
    <location>
        <begin position="742"/>
        <end position="857"/>
    </location>
</feature>
<dbReference type="GO" id="GO:0005886">
    <property type="term" value="C:plasma membrane"/>
    <property type="evidence" value="ECO:0007669"/>
    <property type="project" value="UniProtKB-SubCell"/>
</dbReference>
<feature type="domain" description="ABC3 transporter permease C-terminal" evidence="8">
    <location>
        <begin position="287"/>
        <end position="409"/>
    </location>
</feature>
<sequence>MTIVQKLAFKQLWLNKKRSLITVIGVVISVAMITGVITLGLSFVNLLQRQVIANEGEWHFSYSNVNAAQLEAIEQDQNQKEILISQDEGYAVFEGSTNPDRPYFLVRNYNKAAFETFPIHLKEGRLPEQSNELLMSDSISNQDAFSYKIGDTIELELGQRVPSDDSSRTLTQEDAYVNYEGVTEELKIEKSVAYTIVGTMETPFFENSWNPGYVFLSYKDESMITGNQETDAYIVMDHLDQSSPDYIEGFAETHGIGAVGSHGNLLRYYGILSQDRTRNMLITLSAIVIVIIVIGSVSLIYNAFAISVSERSRQLGMLSSIGATKRQKRNVVFIEGVLIGAVSIPVGIAVGYAGIALTFLIFNSLIKQAIDTTESLHVVFSPWTILIALLISIGTLFLSTYIPAKKASETTAIEAIRQTRMIKLSNKAVRTPKLIRKIAGIEGELASKNIRRNRSGYRAIIFSLSISVILFLTISYFATSLTKSNELLEQGVNYDIVATLEQRGKDPISPELYSKLTGLDEIDQVAAVSWISGTSWIEEDKIAEELVGYGQLEDGKYPYGLTIYGLDNKTMKSYAAANDVAYESMTNTEDTLMIVQQTIQYLTEDGEENIVETKALNAEVNDEIVPEFYDLDTDSNFNLPALKIAALADTSPIGISNTVSLGMLNVFVSEDVFNALIDNEQVEGDLVERAVYYQSDQAQLLENKLEDIQKDSGDTSFSIYNRQRAKQRGEQIILLGYVFSNAFVILITLICIATIFNTISTSISLRKREFAMLRSMGMTPKSFTKMIQLESIFYGLKALAYGLPLSFLMIYIIYRVWRTRFQFAFEIPWVAMVIAIISVFVIVGLSMIYSSHKIKKDTIIDGLKEENI</sequence>
<dbReference type="Proteomes" id="UP000887127">
    <property type="component" value="Unassembled WGS sequence"/>
</dbReference>
<dbReference type="EMBL" id="BKBI01000002">
    <property type="protein sequence ID" value="GEQ34870.1"/>
    <property type="molecule type" value="Genomic_DNA"/>
</dbReference>
<name>A0AAV3WNS7_9LACT</name>
<proteinExistence type="inferred from homology"/>
<keyword evidence="2" id="KW-1003">Cell membrane</keyword>
<dbReference type="Pfam" id="PF02687">
    <property type="entry name" value="FtsX"/>
    <property type="match status" value="2"/>
</dbReference>
<feature type="transmembrane region" description="Helical" evidence="7">
    <location>
        <begin position="382"/>
        <end position="402"/>
    </location>
</feature>
<dbReference type="InterPro" id="IPR050250">
    <property type="entry name" value="Macrolide_Exporter_MacB"/>
</dbReference>
<feature type="transmembrane region" description="Helical" evidence="7">
    <location>
        <begin position="457"/>
        <end position="478"/>
    </location>
</feature>
<evidence type="ECO:0000256" key="2">
    <source>
        <dbReference type="ARBA" id="ARBA00022475"/>
    </source>
</evidence>
<dbReference type="PANTHER" id="PTHR30572:SF4">
    <property type="entry name" value="ABC TRANSPORTER PERMEASE YTRF"/>
    <property type="match status" value="1"/>
</dbReference>
<evidence type="ECO:0000313" key="10">
    <source>
        <dbReference type="EMBL" id="GEQ34870.1"/>
    </source>
</evidence>
<organism evidence="10 11">
    <name type="scientific">Marinilactibacillus psychrotolerans</name>
    <dbReference type="NCBI Taxonomy" id="191770"/>
    <lineage>
        <taxon>Bacteria</taxon>
        <taxon>Bacillati</taxon>
        <taxon>Bacillota</taxon>
        <taxon>Bacilli</taxon>
        <taxon>Lactobacillales</taxon>
        <taxon>Carnobacteriaceae</taxon>
        <taxon>Marinilactibacillus</taxon>
    </lineage>
</organism>
<dbReference type="InterPro" id="IPR003838">
    <property type="entry name" value="ABC3_permease_C"/>
</dbReference>
<reference evidence="10" key="1">
    <citation type="submission" date="2019-08" db="EMBL/GenBank/DDBJ databases">
        <title>Marinilactibacillus psychrotolerans M13-2T whole genome sequencing project.</title>
        <authorList>
            <person name="Ishikawa M."/>
            <person name="Suzuki T."/>
            <person name="Matsutani M."/>
        </authorList>
    </citation>
    <scope>NUCLEOTIDE SEQUENCE</scope>
    <source>
        <strain evidence="10">M13-2T</strain>
    </source>
</reference>
<dbReference type="RefSeq" id="WP_091759733.1">
    <property type="nucleotide sequence ID" value="NZ_BJVX01000001.1"/>
</dbReference>
<evidence type="ECO:0000256" key="1">
    <source>
        <dbReference type="ARBA" id="ARBA00004651"/>
    </source>
</evidence>
<dbReference type="AlphaFoldDB" id="A0AAV3WNS7"/>
<feature type="transmembrane region" description="Helical" evidence="7">
    <location>
        <begin position="330"/>
        <end position="362"/>
    </location>
</feature>
<evidence type="ECO:0000259" key="9">
    <source>
        <dbReference type="Pfam" id="PF12704"/>
    </source>
</evidence>
<comment type="similarity">
    <text evidence="6">Belongs to the ABC-4 integral membrane protein family.</text>
</comment>